<comment type="caution">
    <text evidence="2">The sequence shown here is derived from an EMBL/GenBank/DDBJ whole genome shotgun (WGS) entry which is preliminary data.</text>
</comment>
<evidence type="ECO:0000313" key="3">
    <source>
        <dbReference type="Proteomes" id="UP000811619"/>
    </source>
</evidence>
<evidence type="ECO:0000313" key="2">
    <source>
        <dbReference type="EMBL" id="KAG5918955.1"/>
    </source>
</evidence>
<gene>
    <name evidence="2" type="ORF">E4U42_006698</name>
</gene>
<evidence type="ECO:0000256" key="1">
    <source>
        <dbReference type="SAM" id="MobiDB-lite"/>
    </source>
</evidence>
<sequence length="85" mass="8701">MSLSPSVSSFCSSTSSALSGTYMLARTDAASRSCFPASPLDSPLSSPRDTDTTDSDPAEQESPTPTIAYFPPPPSPSPSGLSVNT</sequence>
<dbReference type="AlphaFoldDB" id="A0A8K0NGK2"/>
<reference evidence="2" key="1">
    <citation type="journal article" date="2020" name="bioRxiv">
        <title>Whole genome comparisons of ergot fungi reveals the divergence and evolution of species within the genus Claviceps are the result of varying mechanisms driving genome evolution and host range expansion.</title>
        <authorList>
            <person name="Wyka S.A."/>
            <person name="Mondo S.J."/>
            <person name="Liu M."/>
            <person name="Dettman J."/>
            <person name="Nalam V."/>
            <person name="Broders K.D."/>
        </authorList>
    </citation>
    <scope>NUCLEOTIDE SEQUENCE</scope>
    <source>
        <strain evidence="2">CCC 489</strain>
    </source>
</reference>
<name>A0A8K0NGK2_9HYPO</name>
<dbReference type="EMBL" id="SRPY01000701">
    <property type="protein sequence ID" value="KAG5918955.1"/>
    <property type="molecule type" value="Genomic_DNA"/>
</dbReference>
<organism evidence="2 3">
    <name type="scientific">Claviceps africana</name>
    <dbReference type="NCBI Taxonomy" id="83212"/>
    <lineage>
        <taxon>Eukaryota</taxon>
        <taxon>Fungi</taxon>
        <taxon>Dikarya</taxon>
        <taxon>Ascomycota</taxon>
        <taxon>Pezizomycotina</taxon>
        <taxon>Sordariomycetes</taxon>
        <taxon>Hypocreomycetidae</taxon>
        <taxon>Hypocreales</taxon>
        <taxon>Clavicipitaceae</taxon>
        <taxon>Claviceps</taxon>
    </lineage>
</organism>
<protein>
    <submittedName>
        <fullName evidence="2">Uncharacterized protein</fullName>
    </submittedName>
</protein>
<accession>A0A8K0NGK2</accession>
<feature type="compositionally biased region" description="Low complexity" evidence="1">
    <location>
        <begin position="36"/>
        <end position="47"/>
    </location>
</feature>
<keyword evidence="3" id="KW-1185">Reference proteome</keyword>
<dbReference type="Proteomes" id="UP000811619">
    <property type="component" value="Unassembled WGS sequence"/>
</dbReference>
<feature type="region of interest" description="Disordered" evidence="1">
    <location>
        <begin position="33"/>
        <end position="85"/>
    </location>
</feature>
<proteinExistence type="predicted"/>
<feature type="non-terminal residue" evidence="2">
    <location>
        <position position="85"/>
    </location>
</feature>